<reference evidence="1" key="1">
    <citation type="journal article" date="2019" name="bioRxiv">
        <title>The Genome of the Zebra Mussel, Dreissena polymorpha: A Resource for Invasive Species Research.</title>
        <authorList>
            <person name="McCartney M.A."/>
            <person name="Auch B."/>
            <person name="Kono T."/>
            <person name="Mallez S."/>
            <person name="Zhang Y."/>
            <person name="Obille A."/>
            <person name="Becker A."/>
            <person name="Abrahante J.E."/>
            <person name="Garbe J."/>
            <person name="Badalamenti J.P."/>
            <person name="Herman A."/>
            <person name="Mangelson H."/>
            <person name="Liachko I."/>
            <person name="Sullivan S."/>
            <person name="Sone E.D."/>
            <person name="Koren S."/>
            <person name="Silverstein K.A.T."/>
            <person name="Beckman K.B."/>
            <person name="Gohl D.M."/>
        </authorList>
    </citation>
    <scope>NUCLEOTIDE SEQUENCE</scope>
    <source>
        <strain evidence="1">Duluth1</strain>
        <tissue evidence="1">Whole animal</tissue>
    </source>
</reference>
<dbReference type="AlphaFoldDB" id="A0A9D4RV68"/>
<dbReference type="EMBL" id="JAIWYP010000001">
    <property type="protein sequence ID" value="KAH3882269.1"/>
    <property type="molecule type" value="Genomic_DNA"/>
</dbReference>
<reference evidence="1" key="2">
    <citation type="submission" date="2020-11" db="EMBL/GenBank/DDBJ databases">
        <authorList>
            <person name="McCartney M.A."/>
            <person name="Auch B."/>
            <person name="Kono T."/>
            <person name="Mallez S."/>
            <person name="Becker A."/>
            <person name="Gohl D.M."/>
            <person name="Silverstein K.A.T."/>
            <person name="Koren S."/>
            <person name="Bechman K.B."/>
            <person name="Herman A."/>
            <person name="Abrahante J.E."/>
            <person name="Garbe J."/>
        </authorList>
    </citation>
    <scope>NUCLEOTIDE SEQUENCE</scope>
    <source>
        <strain evidence="1">Duluth1</strain>
        <tissue evidence="1">Whole animal</tissue>
    </source>
</reference>
<sequence length="57" mass="6029">MVQARSQGFEKGSANCGHRRLLLSNEVAKGVCAGGDVPLLQSGALEVLPLETFENET</sequence>
<accession>A0A9D4RV68</accession>
<gene>
    <name evidence="1" type="ORF">DPMN_006203</name>
</gene>
<comment type="caution">
    <text evidence="1">The sequence shown here is derived from an EMBL/GenBank/DDBJ whole genome shotgun (WGS) entry which is preliminary data.</text>
</comment>
<proteinExistence type="predicted"/>
<evidence type="ECO:0000313" key="1">
    <source>
        <dbReference type="EMBL" id="KAH3882269.1"/>
    </source>
</evidence>
<organism evidence="1 2">
    <name type="scientific">Dreissena polymorpha</name>
    <name type="common">Zebra mussel</name>
    <name type="synonym">Mytilus polymorpha</name>
    <dbReference type="NCBI Taxonomy" id="45954"/>
    <lineage>
        <taxon>Eukaryota</taxon>
        <taxon>Metazoa</taxon>
        <taxon>Spiralia</taxon>
        <taxon>Lophotrochozoa</taxon>
        <taxon>Mollusca</taxon>
        <taxon>Bivalvia</taxon>
        <taxon>Autobranchia</taxon>
        <taxon>Heteroconchia</taxon>
        <taxon>Euheterodonta</taxon>
        <taxon>Imparidentia</taxon>
        <taxon>Neoheterodontei</taxon>
        <taxon>Myida</taxon>
        <taxon>Dreissenoidea</taxon>
        <taxon>Dreissenidae</taxon>
        <taxon>Dreissena</taxon>
    </lineage>
</organism>
<dbReference type="Proteomes" id="UP000828390">
    <property type="component" value="Unassembled WGS sequence"/>
</dbReference>
<protein>
    <submittedName>
        <fullName evidence="1">Uncharacterized protein</fullName>
    </submittedName>
</protein>
<name>A0A9D4RV68_DREPO</name>
<keyword evidence="2" id="KW-1185">Reference proteome</keyword>
<evidence type="ECO:0000313" key="2">
    <source>
        <dbReference type="Proteomes" id="UP000828390"/>
    </source>
</evidence>